<name>G3EI05_9POXV</name>
<accession>G3EI05</accession>
<evidence type="ECO:0000313" key="2">
    <source>
        <dbReference type="Proteomes" id="UP000164653"/>
    </source>
</evidence>
<protein>
    <submittedName>
        <fullName evidence="1">Uncharacterized protein</fullName>
    </submittedName>
</protein>
<reference evidence="1 2" key="1">
    <citation type="journal article" date="2011" name="J. Virol.">
        <title>The genome of yoka poxvirus.</title>
        <authorList>
            <person name="Zhao G."/>
            <person name="Droit L."/>
            <person name="Tesh R.B."/>
            <person name="Popov V.L."/>
            <person name="Little N.S."/>
            <person name="Upton C."/>
            <person name="Virgin H.W."/>
            <person name="Wang D."/>
        </authorList>
    </citation>
    <scope>NUCLEOTIDE SEQUENCE [LARGE SCALE GENOMIC DNA]</scope>
    <source>
        <strain evidence="1">DakArB 4268</strain>
    </source>
</reference>
<organism evidence="1 2">
    <name type="scientific">Yokapox virus</name>
    <dbReference type="NCBI Taxonomy" id="1076255"/>
    <lineage>
        <taxon>Viruses</taxon>
        <taxon>Varidnaviria</taxon>
        <taxon>Bamfordvirae</taxon>
        <taxon>Nucleocytoviricota</taxon>
        <taxon>Pokkesviricetes</taxon>
        <taxon>Chitovirales</taxon>
        <taxon>Poxviridae</taxon>
        <taxon>Chordopoxvirinae</taxon>
        <taxon>Centapoxvirus</taxon>
        <taxon>Centapoxvirus yokapox</taxon>
    </lineage>
</organism>
<dbReference type="Proteomes" id="UP000164653">
    <property type="component" value="Segment"/>
</dbReference>
<dbReference type="KEGG" id="vg:11107325"/>
<gene>
    <name evidence="1" type="ORF">YKV113</name>
</gene>
<dbReference type="GeneID" id="11107325"/>
<dbReference type="EMBL" id="HQ849551">
    <property type="protein sequence ID" value="AEN03702.1"/>
    <property type="molecule type" value="Genomic_DNA"/>
</dbReference>
<proteinExistence type="predicted"/>
<evidence type="ECO:0000313" key="1">
    <source>
        <dbReference type="EMBL" id="AEN03702.1"/>
    </source>
</evidence>
<dbReference type="RefSeq" id="YP_004821466.1">
    <property type="nucleotide sequence ID" value="NC_015960.1"/>
</dbReference>
<keyword evidence="2" id="KW-1185">Reference proteome</keyword>
<sequence>MEISVNILYFSNSEDFTSSLTFVLKIRSTVYIDVTRFLNNVAILQDDCLKSDIFCFECVATESRA</sequence>